<dbReference type="GO" id="GO:0005886">
    <property type="term" value="C:plasma membrane"/>
    <property type="evidence" value="ECO:0007669"/>
    <property type="project" value="UniProtKB-SubCell"/>
</dbReference>
<keyword evidence="4 9" id="KW-1003">Cell membrane</keyword>
<evidence type="ECO:0000256" key="1">
    <source>
        <dbReference type="ARBA" id="ARBA00004377"/>
    </source>
</evidence>
<dbReference type="InterPro" id="IPR058982">
    <property type="entry name" value="Beta-barrel_AprE"/>
</dbReference>
<dbReference type="PANTHER" id="PTHR30386:SF26">
    <property type="entry name" value="TRANSPORT PROTEIN COMB"/>
    <property type="match status" value="1"/>
</dbReference>
<accession>A0A8J6P6S7</accession>
<dbReference type="Pfam" id="PF26002">
    <property type="entry name" value="Beta-barrel_AprE"/>
    <property type="match status" value="1"/>
</dbReference>
<evidence type="ECO:0000256" key="2">
    <source>
        <dbReference type="ARBA" id="ARBA00009477"/>
    </source>
</evidence>
<evidence type="ECO:0000256" key="7">
    <source>
        <dbReference type="ARBA" id="ARBA00022989"/>
    </source>
</evidence>
<evidence type="ECO:0000256" key="9">
    <source>
        <dbReference type="RuleBase" id="RU365093"/>
    </source>
</evidence>
<keyword evidence="10" id="KW-0175">Coiled coil</keyword>
<keyword evidence="5 9" id="KW-0997">Cell inner membrane</keyword>
<comment type="subcellular location">
    <subcellularLocation>
        <location evidence="1 9">Cell inner membrane</location>
        <topology evidence="1 9">Single-pass membrane protein</topology>
    </subcellularLocation>
</comment>
<keyword evidence="6 9" id="KW-0812">Transmembrane</keyword>
<evidence type="ECO:0000256" key="6">
    <source>
        <dbReference type="ARBA" id="ARBA00022692"/>
    </source>
</evidence>
<dbReference type="AlphaFoldDB" id="A0A8J6P6S7"/>
<dbReference type="InterPro" id="IPR010129">
    <property type="entry name" value="T1SS_HlyD"/>
</dbReference>
<dbReference type="Pfam" id="PF25994">
    <property type="entry name" value="HH_AprE"/>
    <property type="match status" value="1"/>
</dbReference>
<evidence type="ECO:0000259" key="12">
    <source>
        <dbReference type="Pfam" id="PF26002"/>
    </source>
</evidence>
<keyword evidence="8 9" id="KW-0472">Membrane</keyword>
<keyword evidence="7 9" id="KW-1133">Transmembrane helix</keyword>
<dbReference type="NCBIfam" id="TIGR01843">
    <property type="entry name" value="type_I_hlyD"/>
    <property type="match status" value="1"/>
</dbReference>
<evidence type="ECO:0000259" key="11">
    <source>
        <dbReference type="Pfam" id="PF25994"/>
    </source>
</evidence>
<sequence>MADQQNNPQHKESTASVTGLLLLLMALVGSAGAWMYLAELDMVSVAEGEVIPSTNVKYVQHLEGGILSRILVKEGEQVSAEQPLFELESTASMADVEELEVRLNGLSVDLFRLEAESSGAEQPAYPDEFEALHPILVARSQMQFEQRRFRYYSERDSQQEQIKQKEQEIGKIKARIASLRPGLELIGEQISISEDLLKDELTNRYNHLSLLRERETMQGQLAEDLAGLSGAESALVEARQKYEQIRYLFEEEARKELEESRRQHGELSKRMNKLQDSLQRTTLRSPVDGVVKTLNIYTVGGVVKAGEVLAEVVPAGDQLIVEARLLPQDVGYVEVDQPAQVRLQSSDASRLGKLDGRVIFISPDTMVPQEGDPYYRVRVETERSYFERGDLRYHLLPGMQVTTSIITGKRTVLDYLLSPFLDSMGESMRER</sequence>
<dbReference type="Gene3D" id="2.40.30.170">
    <property type="match status" value="1"/>
</dbReference>
<dbReference type="Gene3D" id="2.40.50.100">
    <property type="match status" value="1"/>
</dbReference>
<dbReference type="PRINTS" id="PR01490">
    <property type="entry name" value="RTXTOXIND"/>
</dbReference>
<feature type="transmembrane region" description="Helical" evidence="9">
    <location>
        <begin position="20"/>
        <end position="37"/>
    </location>
</feature>
<feature type="coiled-coil region" evidence="10">
    <location>
        <begin position="250"/>
        <end position="277"/>
    </location>
</feature>
<dbReference type="EMBL" id="JACNFK010000013">
    <property type="protein sequence ID" value="MBC8518952.1"/>
    <property type="molecule type" value="Genomic_DNA"/>
</dbReference>
<dbReference type="GO" id="GO:0015031">
    <property type="term" value="P:protein transport"/>
    <property type="evidence" value="ECO:0007669"/>
    <property type="project" value="InterPro"/>
</dbReference>
<feature type="domain" description="AprE-like long alpha-helical hairpin" evidence="11">
    <location>
        <begin position="93"/>
        <end position="276"/>
    </location>
</feature>
<keyword evidence="3 9" id="KW-0813">Transport</keyword>
<name>A0A8J6P6S7_9GAMM</name>
<comment type="similarity">
    <text evidence="2 9">Belongs to the membrane fusion protein (MFP) (TC 8.A.1) family.</text>
</comment>
<evidence type="ECO:0000256" key="4">
    <source>
        <dbReference type="ARBA" id="ARBA00022475"/>
    </source>
</evidence>
<dbReference type="InterPro" id="IPR050739">
    <property type="entry name" value="MFP"/>
</dbReference>
<reference evidence="13 14" key="1">
    <citation type="submission" date="2020-08" db="EMBL/GenBank/DDBJ databases">
        <title>Bridging the membrane lipid divide: bacteria of the FCB group superphylum have the potential to synthesize archaeal ether lipids.</title>
        <authorList>
            <person name="Villanueva L."/>
            <person name="Von Meijenfeldt F.A.B."/>
            <person name="Westbye A.B."/>
            <person name="Yadav S."/>
            <person name="Hopmans E.C."/>
            <person name="Dutilh B.E."/>
            <person name="Sinninghe Damste J.S."/>
        </authorList>
    </citation>
    <scope>NUCLEOTIDE SEQUENCE [LARGE SCALE GENOMIC DNA]</scope>
    <source>
        <strain evidence="13">NIOZ-UU100</strain>
    </source>
</reference>
<evidence type="ECO:0000313" key="14">
    <source>
        <dbReference type="Proteomes" id="UP000654401"/>
    </source>
</evidence>
<evidence type="ECO:0000256" key="5">
    <source>
        <dbReference type="ARBA" id="ARBA00022519"/>
    </source>
</evidence>
<evidence type="ECO:0000256" key="10">
    <source>
        <dbReference type="SAM" id="Coils"/>
    </source>
</evidence>
<dbReference type="InterPro" id="IPR058781">
    <property type="entry name" value="HH_AprE-like"/>
</dbReference>
<proteinExistence type="inferred from homology"/>
<organism evidence="13 14">
    <name type="scientific">Candidatus Thiopontia autotrophica</name>
    <dbReference type="NCBI Taxonomy" id="2841688"/>
    <lineage>
        <taxon>Bacteria</taxon>
        <taxon>Pseudomonadati</taxon>
        <taxon>Pseudomonadota</taxon>
        <taxon>Gammaproteobacteria</taxon>
        <taxon>Candidatus Thiopontia</taxon>
    </lineage>
</organism>
<comment type="caution">
    <text evidence="13">The sequence shown here is derived from an EMBL/GenBank/DDBJ whole genome shotgun (WGS) entry which is preliminary data.</text>
</comment>
<protein>
    <recommendedName>
        <fullName evidence="9">Membrane fusion protein (MFP) family protein</fullName>
    </recommendedName>
</protein>
<dbReference type="Proteomes" id="UP000654401">
    <property type="component" value="Unassembled WGS sequence"/>
</dbReference>
<gene>
    <name evidence="13" type="ORF">H8D24_00900</name>
</gene>
<evidence type="ECO:0000256" key="8">
    <source>
        <dbReference type="ARBA" id="ARBA00023136"/>
    </source>
</evidence>
<evidence type="ECO:0000313" key="13">
    <source>
        <dbReference type="EMBL" id="MBC8518952.1"/>
    </source>
</evidence>
<dbReference type="PANTHER" id="PTHR30386">
    <property type="entry name" value="MEMBRANE FUSION SUBUNIT OF EMRAB-TOLC MULTIDRUG EFFLUX PUMP"/>
    <property type="match status" value="1"/>
</dbReference>
<feature type="domain" description="AprE-like beta-barrel" evidence="12">
    <location>
        <begin position="319"/>
        <end position="408"/>
    </location>
</feature>
<evidence type="ECO:0000256" key="3">
    <source>
        <dbReference type="ARBA" id="ARBA00022448"/>
    </source>
</evidence>